<sequence length="389" mass="43334">MEESDTINVAAGSARTQHPSSIQIRIQIDGSVVQSDQKVNGIVEPGDNLDGDFARERLETVGNEQDLILKLGAVQEENVGLKAYIQQRNEDDAEHGFEPLEPSYSTMKQRATDALYHSGIQTVKRMKAAKDTHLNLEGFRAGDACALSRHVNFEVLHVAARAGLVDYNNFDVGPNGTLDLTELGLKKVAISEGFISYLEVAETGAFQESAQLTAKARKLMDIGGFWMQGHRSLLPLKDLLNGQQGVTPASFVRYISEMYKQTAESLMELLSTAKTFADRGFVKMLTVRKTLIALYSQYENGRVSAETNCMLNDLEELRRRRELSQYLFKIAFAYFDLVEFSKEIVKGSKLPLDYATPSPAEEELTRSLAARRVVSNNINSFLEGFNTEE</sequence>
<evidence type="ECO:0000313" key="2">
    <source>
        <dbReference type="Proteomes" id="UP001065298"/>
    </source>
</evidence>
<evidence type="ECO:0000313" key="1">
    <source>
        <dbReference type="EMBL" id="KAI8684891.1"/>
    </source>
</evidence>
<keyword evidence="2" id="KW-1185">Reference proteome</keyword>
<accession>A0ACC0RFJ8</accession>
<dbReference type="EMBL" id="CM046503">
    <property type="protein sequence ID" value="KAI8684891.1"/>
    <property type="molecule type" value="Genomic_DNA"/>
</dbReference>
<organism evidence="1 2">
    <name type="scientific">Fusarium keratoplasticum</name>
    <dbReference type="NCBI Taxonomy" id="1328300"/>
    <lineage>
        <taxon>Eukaryota</taxon>
        <taxon>Fungi</taxon>
        <taxon>Dikarya</taxon>
        <taxon>Ascomycota</taxon>
        <taxon>Pezizomycotina</taxon>
        <taxon>Sordariomycetes</taxon>
        <taxon>Hypocreomycetidae</taxon>
        <taxon>Hypocreales</taxon>
        <taxon>Nectriaceae</taxon>
        <taxon>Fusarium</taxon>
        <taxon>Fusarium solani species complex</taxon>
    </lineage>
</organism>
<reference evidence="1" key="1">
    <citation type="submission" date="2022-06" db="EMBL/GenBank/DDBJ databases">
        <title>Fusarium solani species complex genomes reveal bases of compartmentalisation and animal pathogenesis.</title>
        <authorList>
            <person name="Tsai I.J."/>
        </authorList>
    </citation>
    <scope>NUCLEOTIDE SEQUENCE</scope>
    <source>
        <strain evidence="1">Fu6.1</strain>
    </source>
</reference>
<protein>
    <submittedName>
        <fullName evidence="1">Uncharacterized protein</fullName>
    </submittedName>
</protein>
<gene>
    <name evidence="1" type="ORF">NCS57_00156500</name>
</gene>
<proteinExistence type="predicted"/>
<dbReference type="Proteomes" id="UP001065298">
    <property type="component" value="Chromosome 1"/>
</dbReference>
<name>A0ACC0RFJ8_9HYPO</name>
<comment type="caution">
    <text evidence="1">The sequence shown here is derived from an EMBL/GenBank/DDBJ whole genome shotgun (WGS) entry which is preliminary data.</text>
</comment>